<dbReference type="AlphaFoldDB" id="A0A6J6M9X5"/>
<protein>
    <submittedName>
        <fullName evidence="2">Unannotated protein</fullName>
    </submittedName>
</protein>
<name>A0A6J6M9X5_9ZZZZ</name>
<reference evidence="2" key="1">
    <citation type="submission" date="2020-05" db="EMBL/GenBank/DDBJ databases">
        <authorList>
            <person name="Chiriac C."/>
            <person name="Salcher M."/>
            <person name="Ghai R."/>
            <person name="Kavagutti S V."/>
        </authorList>
    </citation>
    <scope>NUCLEOTIDE SEQUENCE</scope>
</reference>
<accession>A0A6J6M9X5</accession>
<evidence type="ECO:0000313" key="1">
    <source>
        <dbReference type="EMBL" id="CAB4641510.1"/>
    </source>
</evidence>
<organism evidence="2">
    <name type="scientific">freshwater metagenome</name>
    <dbReference type="NCBI Taxonomy" id="449393"/>
    <lineage>
        <taxon>unclassified sequences</taxon>
        <taxon>metagenomes</taxon>
        <taxon>ecological metagenomes</taxon>
    </lineage>
</organism>
<sequence>MDKSKWKIVTAMRHWSAADPSSVIACEYCTAHSTYTSSLVDTSGTTQEVHFHCDPHGDEAIALLDARRREGQRWVVEERHWMHIWKVGFKRCVSCRADSRFVATRLDDQGEIISQELYCKHHAPPATETIERTGDADDVVTDLTYRFGSSHRITFDEFGGLHLSE</sequence>
<dbReference type="EMBL" id="CAEZVQ010000157">
    <property type="protein sequence ID" value="CAB4641510.1"/>
    <property type="molecule type" value="Genomic_DNA"/>
</dbReference>
<proteinExistence type="predicted"/>
<evidence type="ECO:0000313" key="2">
    <source>
        <dbReference type="EMBL" id="CAB4669535.1"/>
    </source>
</evidence>
<gene>
    <name evidence="1" type="ORF">UFOPK2086_01034</name>
    <name evidence="2" type="ORF">UFOPK2295_00712</name>
</gene>
<dbReference type="EMBL" id="CAEZWV010000011">
    <property type="protein sequence ID" value="CAB4669535.1"/>
    <property type="molecule type" value="Genomic_DNA"/>
</dbReference>